<reference evidence="2" key="1">
    <citation type="submission" date="2020-11" db="EMBL/GenBank/DDBJ databases">
        <authorList>
            <consortium name="DOE Joint Genome Institute"/>
            <person name="Ahrendt S."/>
            <person name="Riley R."/>
            <person name="Andreopoulos W."/>
            <person name="Labutti K."/>
            <person name="Pangilinan J."/>
            <person name="Ruiz-Duenas F.J."/>
            <person name="Barrasa J.M."/>
            <person name="Sanchez-Garcia M."/>
            <person name="Camarero S."/>
            <person name="Miyauchi S."/>
            <person name="Serrano A."/>
            <person name="Linde D."/>
            <person name="Babiker R."/>
            <person name="Drula E."/>
            <person name="Ayuso-Fernandez I."/>
            <person name="Pacheco R."/>
            <person name="Padilla G."/>
            <person name="Ferreira P."/>
            <person name="Barriuso J."/>
            <person name="Kellner H."/>
            <person name="Castanera R."/>
            <person name="Alfaro M."/>
            <person name="Ramirez L."/>
            <person name="Pisabarro A.G."/>
            <person name="Kuo A."/>
            <person name="Tritt A."/>
            <person name="Lipzen A."/>
            <person name="He G."/>
            <person name="Yan M."/>
            <person name="Ng V."/>
            <person name="Cullen D."/>
            <person name="Martin F."/>
            <person name="Rosso M.-N."/>
            <person name="Henrissat B."/>
            <person name="Hibbett D."/>
            <person name="Martinez A.T."/>
            <person name="Grigoriev I.V."/>
        </authorList>
    </citation>
    <scope>NUCLEOTIDE SEQUENCE</scope>
    <source>
        <strain evidence="2">ATCC 90797</strain>
    </source>
</reference>
<accession>A0A9P5ZPQ5</accession>
<feature type="region of interest" description="Disordered" evidence="1">
    <location>
        <begin position="442"/>
        <end position="477"/>
    </location>
</feature>
<dbReference type="AlphaFoldDB" id="A0A9P5ZPQ5"/>
<feature type="region of interest" description="Disordered" evidence="1">
    <location>
        <begin position="1"/>
        <end position="33"/>
    </location>
</feature>
<comment type="caution">
    <text evidence="2">The sequence shown here is derived from an EMBL/GenBank/DDBJ whole genome shotgun (WGS) entry which is preliminary data.</text>
</comment>
<dbReference type="EMBL" id="MU154609">
    <property type="protein sequence ID" value="KAF9491973.1"/>
    <property type="molecule type" value="Genomic_DNA"/>
</dbReference>
<sequence length="477" mass="54081">MAKRSKTSHTTSTPRDIDPHQEDELTKRKVPTSQKYKMAINDDTPYKNGRSFKKLPKTKNKVKYIPYTPPFLLGPQENTADAVTCTEHIVLKETTVNQGPLQTKLVCAQVNGFFSTALPDDLMSKNPQWELIPKQATPPATAILYMVVDMPKMVDKHSTLLGNVRGEVKAMLDERRDSSILILLLRAGNRFVKDNPHYAEKVLAFVRSLEFAGGQAMTLAPPAHQFEPPAKARFALPFVYIAGNIAPDLRNFLLHRQTFSFRIHGKEMAFQAVEPLKKTPNSWVITNFVGGCVSSDTREMKKALGAIISNLFDDEAFTREVNKALTARGIGKSVLERKIIMLSSFSLAFIHRFTDDMEYTPVWQLAGRPLYNNMKDHHQWLKKMRHTAFDIGDMKYLTSTTEILGCVWCKAETHSSEDCPFPRLEDWKGPIPNHAFVRPEPLYKPDAGVRQREIRKKARKEKESKKGVKGATRADKK</sequence>
<name>A0A9P5ZPQ5_PLEER</name>
<evidence type="ECO:0000313" key="3">
    <source>
        <dbReference type="Proteomes" id="UP000807025"/>
    </source>
</evidence>
<dbReference type="Proteomes" id="UP000807025">
    <property type="component" value="Unassembled WGS sequence"/>
</dbReference>
<evidence type="ECO:0000313" key="2">
    <source>
        <dbReference type="EMBL" id="KAF9491973.1"/>
    </source>
</evidence>
<dbReference type="OrthoDB" id="2978847at2759"/>
<organism evidence="2 3">
    <name type="scientific">Pleurotus eryngii</name>
    <name type="common">Boletus of the steppes</name>
    <dbReference type="NCBI Taxonomy" id="5323"/>
    <lineage>
        <taxon>Eukaryota</taxon>
        <taxon>Fungi</taxon>
        <taxon>Dikarya</taxon>
        <taxon>Basidiomycota</taxon>
        <taxon>Agaricomycotina</taxon>
        <taxon>Agaricomycetes</taxon>
        <taxon>Agaricomycetidae</taxon>
        <taxon>Agaricales</taxon>
        <taxon>Pleurotineae</taxon>
        <taxon>Pleurotaceae</taxon>
        <taxon>Pleurotus</taxon>
    </lineage>
</organism>
<protein>
    <submittedName>
        <fullName evidence="2">Uncharacterized protein</fullName>
    </submittedName>
</protein>
<proteinExistence type="predicted"/>
<feature type="compositionally biased region" description="Basic and acidic residues" evidence="1">
    <location>
        <begin position="15"/>
        <end position="27"/>
    </location>
</feature>
<keyword evidence="3" id="KW-1185">Reference proteome</keyword>
<feature type="compositionally biased region" description="Basic and acidic residues" evidence="1">
    <location>
        <begin position="442"/>
        <end position="452"/>
    </location>
</feature>
<evidence type="ECO:0000256" key="1">
    <source>
        <dbReference type="SAM" id="MobiDB-lite"/>
    </source>
</evidence>
<gene>
    <name evidence="2" type="ORF">BDN71DRAFT_1509877</name>
</gene>
<feature type="compositionally biased region" description="Basic and acidic residues" evidence="1">
    <location>
        <begin position="460"/>
        <end position="477"/>
    </location>
</feature>